<dbReference type="RefSeq" id="WP_237225018.1">
    <property type="nucleotide sequence ID" value="NZ_LXWF01000001.1"/>
</dbReference>
<accession>A0A1Y1RSR0</accession>
<dbReference type="GO" id="GO:0003824">
    <property type="term" value="F:catalytic activity"/>
    <property type="evidence" value="ECO:0007669"/>
    <property type="project" value="UniProtKB-ARBA"/>
</dbReference>
<dbReference type="EMBL" id="LXWF01000001">
    <property type="protein sequence ID" value="ORC25119.1"/>
    <property type="molecule type" value="Genomic_DNA"/>
</dbReference>
<keyword evidence="3" id="KW-1185">Reference proteome</keyword>
<dbReference type="SUPFAM" id="SSF53474">
    <property type="entry name" value="alpha/beta-Hydrolases"/>
    <property type="match status" value="1"/>
</dbReference>
<evidence type="ECO:0000259" key="1">
    <source>
        <dbReference type="Pfam" id="PF12697"/>
    </source>
</evidence>
<dbReference type="InterPro" id="IPR050266">
    <property type="entry name" value="AB_hydrolase_sf"/>
</dbReference>
<evidence type="ECO:0000313" key="2">
    <source>
        <dbReference type="EMBL" id="ORC25119.1"/>
    </source>
</evidence>
<dbReference type="Proteomes" id="UP000192359">
    <property type="component" value="Unassembled WGS sequence"/>
</dbReference>
<dbReference type="InterPro" id="IPR000073">
    <property type="entry name" value="AB_hydrolase_1"/>
</dbReference>
<organism evidence="2 3">
    <name type="scientific">Rothia nasimurium</name>
    <dbReference type="NCBI Taxonomy" id="85336"/>
    <lineage>
        <taxon>Bacteria</taxon>
        <taxon>Bacillati</taxon>
        <taxon>Actinomycetota</taxon>
        <taxon>Actinomycetes</taxon>
        <taxon>Micrococcales</taxon>
        <taxon>Micrococcaceae</taxon>
        <taxon>Rothia</taxon>
    </lineage>
</organism>
<protein>
    <recommendedName>
        <fullName evidence="1">AB hydrolase-1 domain-containing protein</fullName>
    </recommendedName>
</protein>
<feature type="domain" description="AB hydrolase-1" evidence="1">
    <location>
        <begin position="12"/>
        <end position="248"/>
    </location>
</feature>
<dbReference type="PANTHER" id="PTHR43798:SF6">
    <property type="entry name" value="HYDROLASE, PUTATIVE (AFU_ORTHOLOGUE AFUA_4G13070)-RELATED"/>
    <property type="match status" value="1"/>
</dbReference>
<comment type="caution">
    <text evidence="2">The sequence shown here is derived from an EMBL/GenBank/DDBJ whole genome shotgun (WGS) entry which is preliminary data.</text>
</comment>
<gene>
    <name evidence="2" type="ORF">A7979_08675</name>
</gene>
<reference evidence="2 3" key="1">
    <citation type="submission" date="2016-05" db="EMBL/GenBank/DDBJ databases">
        <title>Draft genome sequence of a porcine commensal Rothia nasimurium.</title>
        <authorList>
            <person name="Gaiser R.A."/>
            <person name="Van Baarlen P."/>
            <person name="Wells J.M."/>
        </authorList>
    </citation>
    <scope>NUCLEOTIDE SEQUENCE [LARGE SCALE GENOMIC DNA]</scope>
    <source>
        <strain evidence="2 3">PT-32</strain>
    </source>
</reference>
<name>A0A1Y1RSR0_9MICC</name>
<dbReference type="PANTHER" id="PTHR43798">
    <property type="entry name" value="MONOACYLGLYCEROL LIPASE"/>
    <property type="match status" value="1"/>
</dbReference>
<dbReference type="InterPro" id="IPR029058">
    <property type="entry name" value="AB_hydrolase_fold"/>
</dbReference>
<evidence type="ECO:0000313" key="3">
    <source>
        <dbReference type="Proteomes" id="UP000192359"/>
    </source>
</evidence>
<dbReference type="Pfam" id="PF12697">
    <property type="entry name" value="Abhydrolase_6"/>
    <property type="match status" value="1"/>
</dbReference>
<proteinExistence type="predicted"/>
<sequence length="266" mass="29608">MITQEIGEGRPLVLIHGFGVDSRILRTLENIVDLSGWRRIYLDLPWTSRGLNPAATSATAVLHLAEKEIQAHLGNEGYALIGNSFGAMIARSLAHRHTTLGLATLAGVFEPDAQKRNLPEKTVLFTEPSTTDSSLLVAPQDHQDEFTDISVIHNEQNFQRFHQHVLPGILEADPGIMQEIATRYVIEPVPEEAATEPYSAPSLHIFGRQDHIVGFKDGLAWLDHYTRGTFAVLDTAGHNLHLEQPQLVKALLENWLARLANQPERF</sequence>
<dbReference type="Gene3D" id="3.40.50.1820">
    <property type="entry name" value="alpha/beta hydrolase"/>
    <property type="match status" value="1"/>
</dbReference>
<dbReference type="AlphaFoldDB" id="A0A1Y1RSR0"/>